<feature type="signal peptide" evidence="1">
    <location>
        <begin position="1"/>
        <end position="30"/>
    </location>
</feature>
<organism evidence="3 4">
    <name type="scientific">Hyphococcus aureus</name>
    <dbReference type="NCBI Taxonomy" id="2666033"/>
    <lineage>
        <taxon>Bacteria</taxon>
        <taxon>Pseudomonadati</taxon>
        <taxon>Pseudomonadota</taxon>
        <taxon>Alphaproteobacteria</taxon>
        <taxon>Parvularculales</taxon>
        <taxon>Parvularculaceae</taxon>
        <taxon>Hyphococcus</taxon>
    </lineage>
</organism>
<gene>
    <name evidence="3" type="ORF">ACFMB1_10230</name>
</gene>
<dbReference type="SUPFAM" id="SSF47473">
    <property type="entry name" value="EF-hand"/>
    <property type="match status" value="1"/>
</dbReference>
<evidence type="ECO:0000313" key="4">
    <source>
        <dbReference type="Proteomes" id="UP001596116"/>
    </source>
</evidence>
<dbReference type="Pfam" id="PF13202">
    <property type="entry name" value="EF-hand_5"/>
    <property type="match status" value="2"/>
</dbReference>
<dbReference type="InterPro" id="IPR002048">
    <property type="entry name" value="EF_hand_dom"/>
</dbReference>
<feature type="domain" description="EF-hand" evidence="2">
    <location>
        <begin position="43"/>
        <end position="73"/>
    </location>
</feature>
<feature type="domain" description="EF-hand" evidence="2">
    <location>
        <begin position="141"/>
        <end position="166"/>
    </location>
</feature>
<proteinExistence type="predicted"/>
<evidence type="ECO:0000259" key="2">
    <source>
        <dbReference type="PROSITE" id="PS50222"/>
    </source>
</evidence>
<reference evidence="3 4" key="1">
    <citation type="submission" date="2024-09" db="EMBL/GenBank/DDBJ databases">
        <authorList>
            <person name="Zhang Z.-H."/>
        </authorList>
    </citation>
    <scope>NUCLEOTIDE SEQUENCE [LARGE SCALE GENOMIC DNA]</scope>
    <source>
        <strain evidence="3 4">HHTR114</strain>
    </source>
</reference>
<dbReference type="Gene3D" id="1.10.238.10">
    <property type="entry name" value="EF-hand"/>
    <property type="match status" value="1"/>
</dbReference>
<name>A0ABW1KUX9_9PROT</name>
<dbReference type="InterPro" id="IPR011992">
    <property type="entry name" value="EF-hand-dom_pair"/>
</dbReference>
<comment type="caution">
    <text evidence="3">The sequence shown here is derived from an EMBL/GenBank/DDBJ whole genome shotgun (WGS) entry which is preliminary data.</text>
</comment>
<dbReference type="PROSITE" id="PS00018">
    <property type="entry name" value="EF_HAND_1"/>
    <property type="match status" value="2"/>
</dbReference>
<dbReference type="InterPro" id="IPR018247">
    <property type="entry name" value="EF_Hand_1_Ca_BS"/>
</dbReference>
<keyword evidence="1" id="KW-0732">Signal</keyword>
<evidence type="ECO:0000313" key="3">
    <source>
        <dbReference type="EMBL" id="MFC6035923.1"/>
    </source>
</evidence>
<dbReference type="RefSeq" id="WP_379882856.1">
    <property type="nucleotide sequence ID" value="NZ_JBHPON010000002.1"/>
</dbReference>
<feature type="chain" id="PRO_5045378418" evidence="1">
    <location>
        <begin position="31"/>
        <end position="166"/>
    </location>
</feature>
<dbReference type="PROSITE" id="PS50222">
    <property type="entry name" value="EF_HAND_2"/>
    <property type="match status" value="2"/>
</dbReference>
<accession>A0ABW1KUX9</accession>
<dbReference type="Proteomes" id="UP001596116">
    <property type="component" value="Unassembled WGS sequence"/>
</dbReference>
<dbReference type="EMBL" id="JBHPON010000002">
    <property type="protein sequence ID" value="MFC6035923.1"/>
    <property type="molecule type" value="Genomic_DNA"/>
</dbReference>
<keyword evidence="4" id="KW-1185">Reference proteome</keyword>
<protein>
    <submittedName>
        <fullName evidence="3">EF-hand domain-containing protein</fullName>
    </submittedName>
</protein>
<evidence type="ECO:0000256" key="1">
    <source>
        <dbReference type="SAM" id="SignalP"/>
    </source>
</evidence>
<sequence>MRILSQKWPSQKWTAILGAALALSMTSAFAQEGASPKPMHYGIKEKFRLHDQNGDNMLSKDEFDAWHETMYDALAADGDGFTLEDFLAMRMGPGPKGGMNPERQQQMQEKAAQRKTARFEAMDADGDAIVTRAEFMDFESKVFQDADSNDDGQLTEAELIEHHRTM</sequence>